<evidence type="ECO:0000313" key="2">
    <source>
        <dbReference type="Proteomes" id="UP000054047"/>
    </source>
</evidence>
<dbReference type="EMBL" id="KN726811">
    <property type="protein sequence ID" value="KIH67164.1"/>
    <property type="molecule type" value="Genomic_DNA"/>
</dbReference>
<keyword evidence="2" id="KW-1185">Reference proteome</keyword>
<sequence>MGQNSSHRGDAYNASPHAATAESPHFLVYGHDLQQYPSEVISREHLSPHHIDYDTYKADLLSGLTLARACITEHAEK</sequence>
<evidence type="ECO:0000313" key="1">
    <source>
        <dbReference type="EMBL" id="KIH67164.1"/>
    </source>
</evidence>
<organism evidence="1 2">
    <name type="scientific">Ancylostoma duodenale</name>
    <dbReference type="NCBI Taxonomy" id="51022"/>
    <lineage>
        <taxon>Eukaryota</taxon>
        <taxon>Metazoa</taxon>
        <taxon>Ecdysozoa</taxon>
        <taxon>Nematoda</taxon>
        <taxon>Chromadorea</taxon>
        <taxon>Rhabditida</taxon>
        <taxon>Rhabditina</taxon>
        <taxon>Rhabditomorpha</taxon>
        <taxon>Strongyloidea</taxon>
        <taxon>Ancylostomatidae</taxon>
        <taxon>Ancylostomatinae</taxon>
        <taxon>Ancylostoma</taxon>
    </lineage>
</organism>
<dbReference type="AlphaFoldDB" id="A0A0C2H6L3"/>
<gene>
    <name evidence="1" type="ORF">ANCDUO_02507</name>
</gene>
<dbReference type="OrthoDB" id="5839379at2759"/>
<name>A0A0C2H6L3_9BILA</name>
<dbReference type="Proteomes" id="UP000054047">
    <property type="component" value="Unassembled WGS sequence"/>
</dbReference>
<protein>
    <submittedName>
        <fullName evidence="1">Uncharacterized protein</fullName>
    </submittedName>
</protein>
<accession>A0A0C2H6L3</accession>
<reference evidence="1 2" key="1">
    <citation type="submission" date="2013-12" db="EMBL/GenBank/DDBJ databases">
        <title>Draft genome of the parsitic nematode Ancylostoma duodenale.</title>
        <authorList>
            <person name="Mitreva M."/>
        </authorList>
    </citation>
    <scope>NUCLEOTIDE SEQUENCE [LARGE SCALE GENOMIC DNA]</scope>
    <source>
        <strain evidence="1 2">Zhejiang</strain>
    </source>
</reference>
<proteinExistence type="predicted"/>